<dbReference type="InterPro" id="IPR006204">
    <property type="entry name" value="GHMP_kinase_N_dom"/>
</dbReference>
<dbReference type="InterPro" id="IPR004424">
    <property type="entry name" value="IspE"/>
</dbReference>
<dbReference type="SUPFAM" id="SSF54211">
    <property type="entry name" value="Ribosomal protein S5 domain 2-like"/>
    <property type="match status" value="1"/>
</dbReference>
<dbReference type="KEGG" id="boz:DBV39_12230"/>
<feature type="domain" description="GHMP kinase N-terminal" evidence="11">
    <location>
        <begin position="68"/>
        <end position="144"/>
    </location>
</feature>
<comment type="similarity">
    <text evidence="1 10">Belongs to the GHMP kinase family. IspE subfamily.</text>
</comment>
<evidence type="ECO:0000256" key="4">
    <source>
        <dbReference type="ARBA" id="ARBA00022679"/>
    </source>
</evidence>
<dbReference type="PANTHER" id="PTHR43527:SF2">
    <property type="entry name" value="4-DIPHOSPHOCYTIDYL-2-C-METHYL-D-ERYTHRITOL KINASE, CHLOROPLASTIC"/>
    <property type="match status" value="1"/>
</dbReference>
<dbReference type="HAMAP" id="MF_00061">
    <property type="entry name" value="IspE"/>
    <property type="match status" value="1"/>
</dbReference>
<keyword evidence="6 10" id="KW-0418">Kinase</keyword>
<dbReference type="Gene3D" id="3.30.70.890">
    <property type="entry name" value="GHMP kinase, C-terminal domain"/>
    <property type="match status" value="1"/>
</dbReference>
<dbReference type="InterPro" id="IPR020568">
    <property type="entry name" value="Ribosomal_Su5_D2-typ_SF"/>
</dbReference>
<dbReference type="Gene3D" id="3.30.230.10">
    <property type="match status" value="1"/>
</dbReference>
<evidence type="ECO:0000256" key="5">
    <source>
        <dbReference type="ARBA" id="ARBA00022741"/>
    </source>
</evidence>
<dbReference type="UniPathway" id="UPA00056">
    <property type="reaction ID" value="UER00094"/>
</dbReference>
<dbReference type="EMBL" id="CP028901">
    <property type="protein sequence ID" value="AWB34347.1"/>
    <property type="molecule type" value="Genomic_DNA"/>
</dbReference>
<gene>
    <name evidence="10" type="primary">ispE</name>
    <name evidence="13" type="ORF">DBV39_12230</name>
</gene>
<dbReference type="AlphaFoldDB" id="A0A2R4XKL6"/>
<dbReference type="Pfam" id="PF00288">
    <property type="entry name" value="GHMP_kinases_N"/>
    <property type="match status" value="1"/>
</dbReference>
<dbReference type="InterPro" id="IPR014721">
    <property type="entry name" value="Ribsml_uS5_D2-typ_fold_subgr"/>
</dbReference>
<dbReference type="NCBIfam" id="TIGR00154">
    <property type="entry name" value="ispE"/>
    <property type="match status" value="1"/>
</dbReference>
<comment type="catalytic activity">
    <reaction evidence="10">
        <text>4-CDP-2-C-methyl-D-erythritol + ATP = 4-CDP-2-C-methyl-D-erythritol 2-phosphate + ADP + H(+)</text>
        <dbReference type="Rhea" id="RHEA:18437"/>
        <dbReference type="ChEBI" id="CHEBI:15378"/>
        <dbReference type="ChEBI" id="CHEBI:30616"/>
        <dbReference type="ChEBI" id="CHEBI:57823"/>
        <dbReference type="ChEBI" id="CHEBI:57919"/>
        <dbReference type="ChEBI" id="CHEBI:456216"/>
        <dbReference type="EC" id="2.7.1.148"/>
    </reaction>
</comment>
<evidence type="ECO:0000313" key="13">
    <source>
        <dbReference type="EMBL" id="AWB34347.1"/>
    </source>
</evidence>
<name>A0A2R4XKL6_9BURK</name>
<dbReference type="Pfam" id="PF08544">
    <property type="entry name" value="GHMP_kinases_C"/>
    <property type="match status" value="1"/>
</dbReference>
<dbReference type="InterPro" id="IPR036554">
    <property type="entry name" value="GHMP_kinase_C_sf"/>
</dbReference>
<evidence type="ECO:0000256" key="9">
    <source>
        <dbReference type="ARBA" id="ARBA00032554"/>
    </source>
</evidence>
<comment type="function">
    <text evidence="10">Catalyzes the phosphorylation of the position 2 hydroxy group of 4-diphosphocytidyl-2C-methyl-D-erythritol.</text>
</comment>
<evidence type="ECO:0000313" key="14">
    <source>
        <dbReference type="Proteomes" id="UP000244571"/>
    </source>
</evidence>
<dbReference type="PANTHER" id="PTHR43527">
    <property type="entry name" value="4-DIPHOSPHOCYTIDYL-2-C-METHYL-D-ERYTHRITOL KINASE, CHLOROPLASTIC"/>
    <property type="match status" value="1"/>
</dbReference>
<sequence>MTFYDLPAPAKLNLFLHVVGRREDGYHLLQSLFRLISLSDSITIDLRRDGRISRESTLTEQIADESDLVVRAARAIQRATGCVLGAHIHVNKRIPSGAGLGGGSSDAATVLLALNRMWRTGLNRQQLMAIGLTLGADVPFFLQGTAAFVQGIGEQIESVNVPDISYLVFKPDVHIETAAVFTDPDLTRDSETVKITDFSGCINFVGSGNTVQNRLSDGVIMRNKTIWSGSGFGKNDLEAVVLRRFAAVHRVKSWLSTLGVEARLSGSGSCLFAEADTPESAQLASEELLAKMQSGNEISNFKLGGSLKSVHVCDGLQFHPLKDWVSDSLGSRQVG</sequence>
<dbReference type="PIRSF" id="PIRSF010376">
    <property type="entry name" value="IspE"/>
    <property type="match status" value="1"/>
</dbReference>
<dbReference type="EC" id="2.7.1.148" evidence="2 10"/>
<evidence type="ECO:0000256" key="6">
    <source>
        <dbReference type="ARBA" id="ARBA00022777"/>
    </source>
</evidence>
<keyword evidence="8 10" id="KW-0414">Isoprene biosynthesis</keyword>
<protein>
    <recommendedName>
        <fullName evidence="3 10">4-diphosphocytidyl-2-C-methyl-D-erythritol kinase</fullName>
        <shortName evidence="10">CMK</shortName>
        <ecNumber evidence="2 10">2.7.1.148</ecNumber>
    </recommendedName>
    <alternativeName>
        <fullName evidence="9 10">4-(cytidine-5'-diphospho)-2-C-methyl-D-erythritol kinase</fullName>
    </alternativeName>
</protein>
<feature type="active site" evidence="10">
    <location>
        <position position="11"/>
    </location>
</feature>
<feature type="binding site" evidence="10">
    <location>
        <begin position="95"/>
        <end position="105"/>
    </location>
    <ligand>
        <name>ATP</name>
        <dbReference type="ChEBI" id="CHEBI:30616"/>
    </ligand>
</feature>
<reference evidence="13 14" key="1">
    <citation type="submission" date="2018-04" db="EMBL/GenBank/DDBJ databases">
        <title>Bordetella sp. HZ20 isolated from seawater.</title>
        <authorList>
            <person name="Sun C."/>
        </authorList>
    </citation>
    <scope>NUCLEOTIDE SEQUENCE [LARGE SCALE GENOMIC DNA]</scope>
    <source>
        <strain evidence="13 14">HZ20</strain>
    </source>
</reference>
<keyword evidence="4 10" id="KW-0808">Transferase</keyword>
<proteinExistence type="inferred from homology"/>
<dbReference type="OrthoDB" id="9809438at2"/>
<feature type="active site" evidence="10">
    <location>
        <position position="137"/>
    </location>
</feature>
<evidence type="ECO:0000259" key="11">
    <source>
        <dbReference type="Pfam" id="PF00288"/>
    </source>
</evidence>
<keyword evidence="5 10" id="KW-0547">Nucleotide-binding</keyword>
<keyword evidence="7 10" id="KW-0067">ATP-binding</keyword>
<evidence type="ECO:0000256" key="3">
    <source>
        <dbReference type="ARBA" id="ARBA00017473"/>
    </source>
</evidence>
<dbReference type="Proteomes" id="UP000244571">
    <property type="component" value="Chromosome"/>
</dbReference>
<dbReference type="GO" id="GO:0005524">
    <property type="term" value="F:ATP binding"/>
    <property type="evidence" value="ECO:0007669"/>
    <property type="project" value="UniProtKB-UniRule"/>
</dbReference>
<dbReference type="InterPro" id="IPR013750">
    <property type="entry name" value="GHMP_kinase_C_dom"/>
</dbReference>
<accession>A0A2R4XKL6</accession>
<evidence type="ECO:0000259" key="12">
    <source>
        <dbReference type="Pfam" id="PF08544"/>
    </source>
</evidence>
<dbReference type="RefSeq" id="WP_108621763.1">
    <property type="nucleotide sequence ID" value="NZ_CP028901.1"/>
</dbReference>
<evidence type="ECO:0000256" key="8">
    <source>
        <dbReference type="ARBA" id="ARBA00023229"/>
    </source>
</evidence>
<keyword evidence="14" id="KW-1185">Reference proteome</keyword>
<dbReference type="SUPFAM" id="SSF55060">
    <property type="entry name" value="GHMP Kinase, C-terminal domain"/>
    <property type="match status" value="1"/>
</dbReference>
<dbReference type="GO" id="GO:0050515">
    <property type="term" value="F:4-(cytidine 5'-diphospho)-2-C-methyl-D-erythritol kinase activity"/>
    <property type="evidence" value="ECO:0007669"/>
    <property type="project" value="UniProtKB-UniRule"/>
</dbReference>
<evidence type="ECO:0000256" key="10">
    <source>
        <dbReference type="HAMAP-Rule" id="MF_00061"/>
    </source>
</evidence>
<organism evidence="13 14">
    <name type="scientific">Orrella marina</name>
    <dbReference type="NCBI Taxonomy" id="2163011"/>
    <lineage>
        <taxon>Bacteria</taxon>
        <taxon>Pseudomonadati</taxon>
        <taxon>Pseudomonadota</taxon>
        <taxon>Betaproteobacteria</taxon>
        <taxon>Burkholderiales</taxon>
        <taxon>Alcaligenaceae</taxon>
        <taxon>Orrella</taxon>
    </lineage>
</organism>
<dbReference type="GO" id="GO:0019288">
    <property type="term" value="P:isopentenyl diphosphate biosynthetic process, methylerythritol 4-phosphate pathway"/>
    <property type="evidence" value="ECO:0007669"/>
    <property type="project" value="UniProtKB-UniRule"/>
</dbReference>
<evidence type="ECO:0000256" key="7">
    <source>
        <dbReference type="ARBA" id="ARBA00022840"/>
    </source>
</evidence>
<evidence type="ECO:0000256" key="1">
    <source>
        <dbReference type="ARBA" id="ARBA00009684"/>
    </source>
</evidence>
<dbReference type="GO" id="GO:0016114">
    <property type="term" value="P:terpenoid biosynthetic process"/>
    <property type="evidence" value="ECO:0007669"/>
    <property type="project" value="UniProtKB-UniRule"/>
</dbReference>
<feature type="domain" description="GHMP kinase C-terminal" evidence="12">
    <location>
        <begin position="237"/>
        <end position="291"/>
    </location>
</feature>
<comment type="pathway">
    <text evidence="10">Isoprenoid biosynthesis; isopentenyl diphosphate biosynthesis via DXP pathway; isopentenyl diphosphate from 1-deoxy-D-xylulose 5-phosphate: step 3/6.</text>
</comment>
<evidence type="ECO:0000256" key="2">
    <source>
        <dbReference type="ARBA" id="ARBA00012052"/>
    </source>
</evidence>